<gene>
    <name evidence="6" type="ORF">CHS0354_034265</name>
</gene>
<evidence type="ECO:0000256" key="4">
    <source>
        <dbReference type="PROSITE-ProRule" id="PRU00175"/>
    </source>
</evidence>
<organism evidence="6 7">
    <name type="scientific">Potamilus streckersoni</name>
    <dbReference type="NCBI Taxonomy" id="2493646"/>
    <lineage>
        <taxon>Eukaryota</taxon>
        <taxon>Metazoa</taxon>
        <taxon>Spiralia</taxon>
        <taxon>Lophotrochozoa</taxon>
        <taxon>Mollusca</taxon>
        <taxon>Bivalvia</taxon>
        <taxon>Autobranchia</taxon>
        <taxon>Heteroconchia</taxon>
        <taxon>Palaeoheterodonta</taxon>
        <taxon>Unionida</taxon>
        <taxon>Unionoidea</taxon>
        <taxon>Unionidae</taxon>
        <taxon>Ambleminae</taxon>
        <taxon>Lampsilini</taxon>
        <taxon>Potamilus</taxon>
    </lineage>
</organism>
<dbReference type="SUPFAM" id="SSF57924">
    <property type="entry name" value="Inhibitor of apoptosis (IAP) repeat"/>
    <property type="match status" value="2"/>
</dbReference>
<dbReference type="EMBL" id="JAEAOA010002006">
    <property type="protein sequence ID" value="KAK3585136.1"/>
    <property type="molecule type" value="Genomic_DNA"/>
</dbReference>
<dbReference type="GO" id="GO:0005737">
    <property type="term" value="C:cytoplasm"/>
    <property type="evidence" value="ECO:0007669"/>
    <property type="project" value="TreeGrafter"/>
</dbReference>
<reference evidence="6" key="1">
    <citation type="journal article" date="2021" name="Genome Biol. Evol.">
        <title>A High-Quality Reference Genome for a Parasitic Bivalve with Doubly Uniparental Inheritance (Bivalvia: Unionida).</title>
        <authorList>
            <person name="Smith C.H."/>
        </authorList>
    </citation>
    <scope>NUCLEOTIDE SEQUENCE</scope>
    <source>
        <strain evidence="6">CHS0354</strain>
    </source>
</reference>
<dbReference type="InterPro" id="IPR001841">
    <property type="entry name" value="Znf_RING"/>
</dbReference>
<name>A0AAE0VPF8_9BIVA</name>
<evidence type="ECO:0000256" key="1">
    <source>
        <dbReference type="ARBA" id="ARBA00006672"/>
    </source>
</evidence>
<dbReference type="CDD" id="cd00022">
    <property type="entry name" value="BIR"/>
    <property type="match status" value="2"/>
</dbReference>
<dbReference type="Pfam" id="PF00653">
    <property type="entry name" value="BIR"/>
    <property type="match status" value="2"/>
</dbReference>
<dbReference type="AlphaFoldDB" id="A0AAE0VPF8"/>
<comment type="caution">
    <text evidence="6">The sequence shown here is derived from an EMBL/GenBank/DDBJ whole genome shotgun (WGS) entry which is preliminary data.</text>
</comment>
<reference evidence="6" key="3">
    <citation type="submission" date="2023-05" db="EMBL/GenBank/DDBJ databases">
        <authorList>
            <person name="Smith C.H."/>
        </authorList>
    </citation>
    <scope>NUCLEOTIDE SEQUENCE</scope>
    <source>
        <strain evidence="6">CHS0354</strain>
        <tissue evidence="6">Mantle</tissue>
    </source>
</reference>
<keyword evidence="7" id="KW-1185">Reference proteome</keyword>
<evidence type="ECO:0000313" key="6">
    <source>
        <dbReference type="EMBL" id="KAK3585136.1"/>
    </source>
</evidence>
<dbReference type="InterPro" id="IPR013083">
    <property type="entry name" value="Znf_RING/FYVE/PHD"/>
</dbReference>
<dbReference type="Pfam" id="PF13920">
    <property type="entry name" value="zf-C3HC4_3"/>
    <property type="match status" value="1"/>
</dbReference>
<dbReference type="Proteomes" id="UP001195483">
    <property type="component" value="Unassembled WGS sequence"/>
</dbReference>
<dbReference type="PROSITE" id="PS50089">
    <property type="entry name" value="ZF_RING_2"/>
    <property type="match status" value="1"/>
</dbReference>
<dbReference type="PANTHER" id="PTHR10044:SF139">
    <property type="entry name" value="DEATH-ASSOCIATED INHIBITOR OF APOPTOSIS 2"/>
    <property type="match status" value="1"/>
</dbReference>
<keyword evidence="2 4" id="KW-0863">Zinc-finger</keyword>
<dbReference type="Gene3D" id="1.10.1170.10">
    <property type="entry name" value="Inhibitor Of Apoptosis Protein (2mihbC-IAP-1), Chain A"/>
    <property type="match status" value="2"/>
</dbReference>
<feature type="domain" description="RING-type" evidence="5">
    <location>
        <begin position="586"/>
        <end position="621"/>
    </location>
</feature>
<evidence type="ECO:0000256" key="2">
    <source>
        <dbReference type="ARBA" id="ARBA00022771"/>
    </source>
</evidence>
<evidence type="ECO:0000259" key="5">
    <source>
        <dbReference type="PROSITE" id="PS50089"/>
    </source>
</evidence>
<reference evidence="6" key="2">
    <citation type="journal article" date="2021" name="Genome Biol. Evol.">
        <title>Developing a high-quality reference genome for a parasitic bivalve with doubly uniparental inheritance (Bivalvia: Unionida).</title>
        <authorList>
            <person name="Smith C.H."/>
        </authorList>
    </citation>
    <scope>NUCLEOTIDE SEQUENCE</scope>
    <source>
        <strain evidence="6">CHS0354</strain>
        <tissue evidence="6">Mantle</tissue>
    </source>
</reference>
<dbReference type="InterPro" id="IPR001370">
    <property type="entry name" value="BIR_rpt"/>
</dbReference>
<dbReference type="GO" id="GO:0005634">
    <property type="term" value="C:nucleus"/>
    <property type="evidence" value="ECO:0007669"/>
    <property type="project" value="TreeGrafter"/>
</dbReference>
<dbReference type="Gene3D" id="3.30.40.10">
    <property type="entry name" value="Zinc/RING finger domain, C3HC4 (zinc finger)"/>
    <property type="match status" value="1"/>
</dbReference>
<accession>A0AAE0VPF8</accession>
<dbReference type="SMART" id="SM00238">
    <property type="entry name" value="BIR"/>
    <property type="match status" value="2"/>
</dbReference>
<dbReference type="GO" id="GO:0008270">
    <property type="term" value="F:zinc ion binding"/>
    <property type="evidence" value="ECO:0007669"/>
    <property type="project" value="UniProtKB-KW"/>
</dbReference>
<keyword evidence="3" id="KW-0862">Zinc</keyword>
<sequence length="633" mass="72538">MKEARIFIFVFLPPVRYSRLIWFWSGSNMHPAASCAIKRLKALIKTLVEIKGIYIACVGKRIKTANVYTYGETHLDEILSALKPSNHVKHFHEDDININRKNIIIKENDGPMYLADQYVCSTIEKKMKSRPGGICRHVIYLKYDDTTNIFTETRRTGNKVEGRKKTECETCINQHLECETACRKNVYPLIDVMYNSPLIRERESSNQNVLHGSERSISSHDLQYLTKHPLFCEYTTRLSTFRNWQHFLDPKILAENGFFYQGVGDTVTCHFCGIALMHWGPDDDALLEHLKYSPDCGYLLKSLGTGTIQQYLDQRKNDVTAGAYSISNPVQQSLRSSAEIFVHNCRTPRSPSYQSFGARVSSFAKFPNYNDINIQDIANAGFYYTGVDDMVRCYWCDLSLKEWEFGDDPYIEHAKYVPDCNHLMTTKGKQFITHIQRSYDQNLQEVKIPASPVKVSGAAGGEKERDHARHNAVKAWPFELERETKKQINMIDVLDTPAAESVLEHGYSKEIVLAAIRKLKSNDQSFPTAMQILDVIFNAEENGVDLLTQDLIRLDIQKAEVVKGSKDDESIKLLAENHRLKSIMICKQCQARDRTMLFLPCSHRNLCDICAKETDVCPECQQQIKQKVKTYMS</sequence>
<dbReference type="PANTHER" id="PTHR10044">
    <property type="entry name" value="INHIBITOR OF APOPTOSIS"/>
    <property type="match status" value="1"/>
</dbReference>
<evidence type="ECO:0000313" key="7">
    <source>
        <dbReference type="Proteomes" id="UP001195483"/>
    </source>
</evidence>
<dbReference type="InterPro" id="IPR050784">
    <property type="entry name" value="IAP"/>
</dbReference>
<evidence type="ECO:0000256" key="3">
    <source>
        <dbReference type="ARBA" id="ARBA00022833"/>
    </source>
</evidence>
<proteinExistence type="inferred from homology"/>
<dbReference type="PROSITE" id="PS50143">
    <property type="entry name" value="BIR_REPEAT_2"/>
    <property type="match status" value="2"/>
</dbReference>
<protein>
    <recommendedName>
        <fullName evidence="5">RING-type domain-containing protein</fullName>
    </recommendedName>
</protein>
<comment type="similarity">
    <text evidence="1">Belongs to the IAP family.</text>
</comment>
<keyword evidence="2 4" id="KW-0479">Metal-binding</keyword>
<dbReference type="PROSITE" id="PS01282">
    <property type="entry name" value="BIR_REPEAT_1"/>
    <property type="match status" value="1"/>
</dbReference>